<dbReference type="Gene3D" id="3.40.1620.10">
    <property type="entry name" value="YefM-like domain"/>
    <property type="match status" value="1"/>
</dbReference>
<sequence>MHVVNLSEACNKLNDVIDRVSRDGDVTVISRPDAADAVIMSLDHYNSLIETMYLLQSPANAAQLARSIGRWRTEQARLRNLDDEEHEASHLLLLEDACRGLADVVAGQVKDAHGALSAIKRRRAAKSR</sequence>
<dbReference type="SUPFAM" id="SSF143120">
    <property type="entry name" value="YefM-like"/>
    <property type="match status" value="1"/>
</dbReference>
<protein>
    <recommendedName>
        <fullName evidence="2">Antitoxin</fullName>
    </recommendedName>
</protein>
<organism evidence="3 4">
    <name type="scientific">Noviherbaspirillum pedocola</name>
    <dbReference type="NCBI Taxonomy" id="2801341"/>
    <lineage>
        <taxon>Bacteria</taxon>
        <taxon>Pseudomonadati</taxon>
        <taxon>Pseudomonadota</taxon>
        <taxon>Betaproteobacteria</taxon>
        <taxon>Burkholderiales</taxon>
        <taxon>Oxalobacteraceae</taxon>
        <taxon>Noviherbaspirillum</taxon>
    </lineage>
</organism>
<gene>
    <name evidence="3" type="ORF">JJB74_05085</name>
</gene>
<comment type="function">
    <text evidence="2">Antitoxin component of a type II toxin-antitoxin (TA) system.</text>
</comment>
<dbReference type="InterPro" id="IPR036165">
    <property type="entry name" value="YefM-like_sf"/>
</dbReference>
<dbReference type="RefSeq" id="WP_200590683.1">
    <property type="nucleotide sequence ID" value="NZ_JAEPBG010000001.1"/>
</dbReference>
<proteinExistence type="inferred from homology"/>
<dbReference type="Pfam" id="PF02604">
    <property type="entry name" value="PhdYeFM_antitox"/>
    <property type="match status" value="1"/>
</dbReference>
<dbReference type="PANTHER" id="PTHR33713:SF6">
    <property type="entry name" value="ANTITOXIN YEFM"/>
    <property type="match status" value="1"/>
</dbReference>
<dbReference type="PANTHER" id="PTHR33713">
    <property type="entry name" value="ANTITOXIN YAFN-RELATED"/>
    <property type="match status" value="1"/>
</dbReference>
<dbReference type="Proteomes" id="UP000622890">
    <property type="component" value="Unassembled WGS sequence"/>
</dbReference>
<evidence type="ECO:0000313" key="4">
    <source>
        <dbReference type="Proteomes" id="UP000622890"/>
    </source>
</evidence>
<dbReference type="AlphaFoldDB" id="A0A934SP17"/>
<comment type="similarity">
    <text evidence="1 2">Belongs to the phD/YefM antitoxin family.</text>
</comment>
<keyword evidence="4" id="KW-1185">Reference proteome</keyword>
<dbReference type="InterPro" id="IPR051405">
    <property type="entry name" value="phD/YefM_antitoxin"/>
</dbReference>
<dbReference type="EMBL" id="JAEPBG010000001">
    <property type="protein sequence ID" value="MBK4733980.1"/>
    <property type="molecule type" value="Genomic_DNA"/>
</dbReference>
<dbReference type="NCBIfam" id="TIGR01552">
    <property type="entry name" value="phd_fam"/>
    <property type="match status" value="1"/>
</dbReference>
<evidence type="ECO:0000256" key="1">
    <source>
        <dbReference type="ARBA" id="ARBA00009981"/>
    </source>
</evidence>
<evidence type="ECO:0000256" key="2">
    <source>
        <dbReference type="RuleBase" id="RU362080"/>
    </source>
</evidence>
<dbReference type="Gene3D" id="6.10.250.330">
    <property type="match status" value="1"/>
</dbReference>
<comment type="caution">
    <text evidence="3">The sequence shown here is derived from an EMBL/GenBank/DDBJ whole genome shotgun (WGS) entry which is preliminary data.</text>
</comment>
<reference evidence="3" key="1">
    <citation type="submission" date="2021-01" db="EMBL/GenBank/DDBJ databases">
        <title>Genome sequence of strain Noviherbaspirillum sp. DKR-6.</title>
        <authorList>
            <person name="Chaudhary D.K."/>
        </authorList>
    </citation>
    <scope>NUCLEOTIDE SEQUENCE</scope>
    <source>
        <strain evidence="3">DKR-6</strain>
    </source>
</reference>
<name>A0A934SP17_9BURK</name>
<dbReference type="InterPro" id="IPR006442">
    <property type="entry name" value="Antitoxin_Phd/YefM"/>
</dbReference>
<evidence type="ECO:0000313" key="3">
    <source>
        <dbReference type="EMBL" id="MBK4733980.1"/>
    </source>
</evidence>
<accession>A0A934SP17</accession>